<protein>
    <submittedName>
        <fullName evidence="2">Uncharacterized protein</fullName>
    </submittedName>
</protein>
<evidence type="ECO:0000313" key="3">
    <source>
        <dbReference type="Proteomes" id="UP001501195"/>
    </source>
</evidence>
<keyword evidence="3" id="KW-1185">Reference proteome</keyword>
<feature type="compositionally biased region" description="Polar residues" evidence="1">
    <location>
        <begin position="310"/>
        <end position="327"/>
    </location>
</feature>
<gene>
    <name evidence="2" type="ORF">GCM10023225_18760</name>
</gene>
<evidence type="ECO:0000256" key="1">
    <source>
        <dbReference type="SAM" id="MobiDB-lite"/>
    </source>
</evidence>
<name>A0ABP9HTY0_9ACTN</name>
<feature type="compositionally biased region" description="Basic residues" evidence="1">
    <location>
        <begin position="11"/>
        <end position="20"/>
    </location>
</feature>
<evidence type="ECO:0000313" key="2">
    <source>
        <dbReference type="EMBL" id="GAA4978391.1"/>
    </source>
</evidence>
<dbReference type="EMBL" id="BAABIL010000256">
    <property type="protein sequence ID" value="GAA4978391.1"/>
    <property type="molecule type" value="Genomic_DNA"/>
</dbReference>
<feature type="compositionally biased region" description="Basic and acidic residues" evidence="1">
    <location>
        <begin position="245"/>
        <end position="273"/>
    </location>
</feature>
<comment type="caution">
    <text evidence="2">The sequence shown here is derived from an EMBL/GenBank/DDBJ whole genome shotgun (WGS) entry which is preliminary data.</text>
</comment>
<reference evidence="3" key="1">
    <citation type="journal article" date="2019" name="Int. J. Syst. Evol. Microbiol.">
        <title>The Global Catalogue of Microorganisms (GCM) 10K type strain sequencing project: providing services to taxonomists for standard genome sequencing and annotation.</title>
        <authorList>
            <consortium name="The Broad Institute Genomics Platform"/>
            <consortium name="The Broad Institute Genome Sequencing Center for Infectious Disease"/>
            <person name="Wu L."/>
            <person name="Ma J."/>
        </authorList>
    </citation>
    <scope>NUCLEOTIDE SEQUENCE [LARGE SCALE GENOMIC DNA]</scope>
    <source>
        <strain evidence="3">JCM 18126</strain>
    </source>
</reference>
<feature type="region of interest" description="Disordered" evidence="1">
    <location>
        <begin position="1"/>
        <end position="28"/>
    </location>
</feature>
<proteinExistence type="predicted"/>
<dbReference type="Proteomes" id="UP001501195">
    <property type="component" value="Unassembled WGS sequence"/>
</dbReference>
<accession>A0ABP9HTY0</accession>
<organism evidence="2 3">
    <name type="scientific">Kineococcus glutinatus</name>
    <dbReference type="NCBI Taxonomy" id="1070872"/>
    <lineage>
        <taxon>Bacteria</taxon>
        <taxon>Bacillati</taxon>
        <taxon>Actinomycetota</taxon>
        <taxon>Actinomycetes</taxon>
        <taxon>Kineosporiales</taxon>
        <taxon>Kineosporiaceae</taxon>
        <taxon>Kineococcus</taxon>
    </lineage>
</organism>
<sequence>MHDDVADRLPAPHHLRRRGVAQRGEELLETRGPARWAVLAHPDGGDEPPAVLHGQHEAAARCGGVALHDEAAAAAAAVAAGGVPDPGVHPVHAGGCHAELRQPPRQPGTAPGGVVQDVGVHGRALGHLQPPAGAPPLQGDGAGAGAQPDAGQPLDAAAHRVLQGRAGQGQDVVAVVADRGPAVRAQPRQPAGVDADGAAGEEVVLQAGQQLPGGAQAALDDDVRLRALGHPRAGTGDLGQLVALHDGDAAPRRRGRRGGEQPGEARPDHRDVRGALLGHLVPSRRRVVTEGSDARWRAGVGGRDQPRAGRSSSSQTRTCSAMSTPGS</sequence>
<feature type="region of interest" description="Disordered" evidence="1">
    <location>
        <begin position="245"/>
        <end position="327"/>
    </location>
</feature>
<feature type="region of interest" description="Disordered" evidence="1">
    <location>
        <begin position="125"/>
        <end position="152"/>
    </location>
</feature>